<evidence type="ECO:0000259" key="8">
    <source>
        <dbReference type="Pfam" id="PF01895"/>
    </source>
</evidence>
<dbReference type="InterPro" id="IPR028366">
    <property type="entry name" value="PhoU"/>
</dbReference>
<dbReference type="PANTHER" id="PTHR42930">
    <property type="entry name" value="PHOSPHATE-SPECIFIC TRANSPORT SYSTEM ACCESSORY PROTEIN PHOU"/>
    <property type="match status" value="1"/>
</dbReference>
<dbReference type="InterPro" id="IPR026022">
    <property type="entry name" value="PhoU_dom"/>
</dbReference>
<comment type="function">
    <text evidence="7">Plays a role in the regulation of phosphate uptake.</text>
</comment>
<comment type="subcellular location">
    <subcellularLocation>
        <location evidence="1 7">Cytoplasm</location>
    </subcellularLocation>
</comment>
<comment type="subunit">
    <text evidence="3 7">Homodimer.</text>
</comment>
<dbReference type="NCBIfam" id="TIGR02135">
    <property type="entry name" value="phoU_full"/>
    <property type="match status" value="1"/>
</dbReference>
<organism evidence="9 10">
    <name type="scientific">Neobacillus notoginsengisoli</name>
    <dbReference type="NCBI Taxonomy" id="1578198"/>
    <lineage>
        <taxon>Bacteria</taxon>
        <taxon>Bacillati</taxon>
        <taxon>Bacillota</taxon>
        <taxon>Bacilli</taxon>
        <taxon>Bacillales</taxon>
        <taxon>Bacillaceae</taxon>
        <taxon>Neobacillus</taxon>
    </lineage>
</organism>
<dbReference type="Proteomes" id="UP000284416">
    <property type="component" value="Unassembled WGS sequence"/>
</dbReference>
<dbReference type="EMBL" id="QWEG01000005">
    <property type="protein sequence ID" value="RHW41057.1"/>
    <property type="molecule type" value="Genomic_DNA"/>
</dbReference>
<dbReference type="GO" id="GO:0005737">
    <property type="term" value="C:cytoplasm"/>
    <property type="evidence" value="ECO:0007669"/>
    <property type="project" value="UniProtKB-SubCell"/>
</dbReference>
<keyword evidence="6 7" id="KW-0592">Phosphate transport</keyword>
<dbReference type="PANTHER" id="PTHR42930:SF3">
    <property type="entry name" value="PHOSPHATE-SPECIFIC TRANSPORT SYSTEM ACCESSORY PROTEIN PHOU"/>
    <property type="match status" value="1"/>
</dbReference>
<evidence type="ECO:0000256" key="4">
    <source>
        <dbReference type="ARBA" id="ARBA00022448"/>
    </source>
</evidence>
<gene>
    <name evidence="9" type="primary">phoU</name>
    <name evidence="9" type="ORF">D1B31_08910</name>
</gene>
<evidence type="ECO:0000313" key="9">
    <source>
        <dbReference type="EMBL" id="RHW41057.1"/>
    </source>
</evidence>
<dbReference type="AlphaFoldDB" id="A0A417YUS1"/>
<evidence type="ECO:0000256" key="5">
    <source>
        <dbReference type="ARBA" id="ARBA00022490"/>
    </source>
</evidence>
<keyword evidence="5 7" id="KW-0963">Cytoplasm</keyword>
<dbReference type="Pfam" id="PF01895">
    <property type="entry name" value="PhoU"/>
    <property type="match status" value="2"/>
</dbReference>
<feature type="domain" description="PhoU" evidence="8">
    <location>
        <begin position="27"/>
        <end position="114"/>
    </location>
</feature>
<dbReference type="Gene3D" id="1.20.58.220">
    <property type="entry name" value="Phosphate transport system protein phou homolog 2, domain 2"/>
    <property type="match status" value="1"/>
</dbReference>
<name>A0A417YUS1_9BACI</name>
<evidence type="ECO:0000256" key="6">
    <source>
        <dbReference type="ARBA" id="ARBA00022592"/>
    </source>
</evidence>
<dbReference type="GO" id="GO:0006817">
    <property type="term" value="P:phosphate ion transport"/>
    <property type="evidence" value="ECO:0007669"/>
    <property type="project" value="UniProtKB-KW"/>
</dbReference>
<evidence type="ECO:0000256" key="2">
    <source>
        <dbReference type="ARBA" id="ARBA00008107"/>
    </source>
</evidence>
<keyword evidence="4 7" id="KW-0813">Transport</keyword>
<comment type="similarity">
    <text evidence="2 7">Belongs to the PhoU family.</text>
</comment>
<protein>
    <recommendedName>
        <fullName evidence="7">Phosphate-specific transport system accessory protein PhoU</fullName>
    </recommendedName>
</protein>
<dbReference type="InterPro" id="IPR038078">
    <property type="entry name" value="PhoU-like_sf"/>
</dbReference>
<comment type="caution">
    <text evidence="9">The sequence shown here is derived from an EMBL/GenBank/DDBJ whole genome shotgun (WGS) entry which is preliminary data.</text>
</comment>
<evidence type="ECO:0000256" key="7">
    <source>
        <dbReference type="PIRNR" id="PIRNR003107"/>
    </source>
</evidence>
<reference evidence="9 10" key="1">
    <citation type="journal article" date="2017" name="Int. J. Syst. Evol. Microbiol.">
        <title>Bacillus notoginsengisoli sp. nov., a novel bacterium isolated from the rhizosphere of Panax notoginseng.</title>
        <authorList>
            <person name="Zhang M.Y."/>
            <person name="Cheng J."/>
            <person name="Cai Y."/>
            <person name="Zhang T.Y."/>
            <person name="Wu Y.Y."/>
            <person name="Manikprabhu D."/>
            <person name="Li W.J."/>
            <person name="Zhang Y.X."/>
        </authorList>
    </citation>
    <scope>NUCLEOTIDE SEQUENCE [LARGE SCALE GENOMIC DNA]</scope>
    <source>
        <strain evidence="9 10">JCM 30743</strain>
    </source>
</reference>
<feature type="domain" description="PhoU" evidence="8">
    <location>
        <begin position="130"/>
        <end position="215"/>
    </location>
</feature>
<dbReference type="GO" id="GO:0030643">
    <property type="term" value="P:intracellular phosphate ion homeostasis"/>
    <property type="evidence" value="ECO:0007669"/>
    <property type="project" value="InterPro"/>
</dbReference>
<dbReference type="OrthoDB" id="9814256at2"/>
<dbReference type="GO" id="GO:0045936">
    <property type="term" value="P:negative regulation of phosphate metabolic process"/>
    <property type="evidence" value="ECO:0007669"/>
    <property type="project" value="InterPro"/>
</dbReference>
<sequence>MKNLDGVKSLGTRTNFDSNLKSLNDMLMEMAGLATAAVEASVEALVSQNMEHAEKVIQSDKQIDDLELQINEKAILLIATESPVATDLRAIISVLKISSEVERIADNAVNIAKSAMHIGSEKHIKEIEDIPKMKDLALEMLDCSLKSLLQKDASLARKCAKIDDVVDEMYGRLVHELLEYIPANPGATNQITQMAFTCRYIERIGDHSTNIAEQVVYLVTGKQSELNS</sequence>
<dbReference type="RefSeq" id="WP_118920431.1">
    <property type="nucleotide sequence ID" value="NZ_QWEG01000005.1"/>
</dbReference>
<dbReference type="PIRSF" id="PIRSF003107">
    <property type="entry name" value="PhoU"/>
    <property type="match status" value="1"/>
</dbReference>
<dbReference type="FunFam" id="1.20.58.220:FF:000004">
    <property type="entry name" value="Phosphate-specific transport system accessory protein PhoU"/>
    <property type="match status" value="1"/>
</dbReference>
<keyword evidence="10" id="KW-1185">Reference proteome</keyword>
<evidence type="ECO:0000256" key="3">
    <source>
        <dbReference type="ARBA" id="ARBA00011738"/>
    </source>
</evidence>
<evidence type="ECO:0000256" key="1">
    <source>
        <dbReference type="ARBA" id="ARBA00004496"/>
    </source>
</evidence>
<evidence type="ECO:0000313" key="10">
    <source>
        <dbReference type="Proteomes" id="UP000284416"/>
    </source>
</evidence>
<accession>A0A417YUS1</accession>
<dbReference type="SUPFAM" id="SSF109755">
    <property type="entry name" value="PhoU-like"/>
    <property type="match status" value="1"/>
</dbReference>
<proteinExistence type="inferred from homology"/>